<proteinExistence type="predicted"/>
<feature type="chain" id="PRO_5040865502" evidence="2">
    <location>
        <begin position="24"/>
        <end position="178"/>
    </location>
</feature>
<keyword evidence="2" id="KW-0732">Signal</keyword>
<dbReference type="Pfam" id="PF01477">
    <property type="entry name" value="PLAT"/>
    <property type="match status" value="1"/>
</dbReference>
<evidence type="ECO:0000259" key="3">
    <source>
        <dbReference type="PROSITE" id="PS50095"/>
    </source>
</evidence>
<dbReference type="PANTHER" id="PTHR31718">
    <property type="entry name" value="PLAT DOMAIN-CONTAINING PROTEIN"/>
    <property type="match status" value="1"/>
</dbReference>
<dbReference type="Proteomes" id="UP000504610">
    <property type="component" value="Chromosome 6"/>
</dbReference>
<dbReference type="OrthoDB" id="1021775at2759"/>
<evidence type="ECO:0000313" key="4">
    <source>
        <dbReference type="Proteomes" id="UP000504610"/>
    </source>
</evidence>
<feature type="signal peptide" evidence="2">
    <location>
        <begin position="1"/>
        <end position="23"/>
    </location>
</feature>
<dbReference type="GeneID" id="108809976"/>
<gene>
    <name evidence="5" type="primary">LOC108809976</name>
</gene>
<accession>A0A6J0JRC9</accession>
<dbReference type="RefSeq" id="XP_018437611.2">
    <property type="nucleotide sequence ID" value="XM_018582109.2"/>
</dbReference>
<dbReference type="AlphaFoldDB" id="A0A6J0JRC9"/>
<evidence type="ECO:0000256" key="1">
    <source>
        <dbReference type="PROSITE-ProRule" id="PRU00152"/>
    </source>
</evidence>
<protein>
    <submittedName>
        <fullName evidence="5">PLAT domain-containing protein 2-like</fullName>
    </submittedName>
</protein>
<keyword evidence="4" id="KW-1185">Reference proteome</keyword>
<dbReference type="Gene3D" id="2.60.60.20">
    <property type="entry name" value="PLAT/LH2 domain"/>
    <property type="match status" value="1"/>
</dbReference>
<evidence type="ECO:0000313" key="5">
    <source>
        <dbReference type="RefSeq" id="XP_018437611.2"/>
    </source>
</evidence>
<comment type="caution">
    <text evidence="1">Lacks conserved residue(s) required for the propagation of feature annotation.</text>
</comment>
<dbReference type="PROSITE" id="PS50095">
    <property type="entry name" value="PLAT"/>
    <property type="match status" value="1"/>
</dbReference>
<feature type="domain" description="PLAT" evidence="3">
    <location>
        <begin position="27"/>
        <end position="154"/>
    </location>
</feature>
<reference evidence="4" key="1">
    <citation type="journal article" date="2019" name="Database">
        <title>The radish genome database (RadishGD): an integrated information resource for radish genomics.</title>
        <authorList>
            <person name="Yu H.J."/>
            <person name="Baek S."/>
            <person name="Lee Y.J."/>
            <person name="Cho A."/>
            <person name="Mun J.H."/>
        </authorList>
    </citation>
    <scope>NUCLEOTIDE SEQUENCE [LARGE SCALE GENOMIC DNA]</scope>
    <source>
        <strain evidence="4">cv. WK10039</strain>
    </source>
</reference>
<reference evidence="5" key="2">
    <citation type="submission" date="2025-08" db="UniProtKB">
        <authorList>
            <consortium name="RefSeq"/>
        </authorList>
    </citation>
    <scope>IDENTIFICATION</scope>
    <source>
        <tissue evidence="5">Leaf</tissue>
    </source>
</reference>
<dbReference type="SUPFAM" id="SSF49723">
    <property type="entry name" value="Lipase/lipooxygenase domain (PLAT/LH2 domain)"/>
    <property type="match status" value="1"/>
</dbReference>
<dbReference type="KEGG" id="rsz:108809976"/>
<dbReference type="InterPro" id="IPR001024">
    <property type="entry name" value="PLAT/LH2_dom"/>
</dbReference>
<dbReference type="PANTHER" id="PTHR31718:SF64">
    <property type="entry name" value="OS10G0361900 PROTEIN"/>
    <property type="match status" value="1"/>
</dbReference>
<sequence>MARIDSLLLSLLLIATVSVAALAEQECVYTFKIKTGTKDDSGTDSIIGASISDKTGQHIDIGDLERWGGVMGRGHDYYENGNLDIFSGTARCLPSPVCFLNLNSDGSGDKPGWYVQYVEVKTTRAGAETKRQYFDVEQWLAVDEPPHELSLERNNCPQVVSASVGVGCENRKCISSIV</sequence>
<dbReference type="InterPro" id="IPR036392">
    <property type="entry name" value="PLAT/LH2_dom_sf"/>
</dbReference>
<organism evidence="4 5">
    <name type="scientific">Raphanus sativus</name>
    <name type="common">Radish</name>
    <name type="synonym">Raphanus raphanistrum var. sativus</name>
    <dbReference type="NCBI Taxonomy" id="3726"/>
    <lineage>
        <taxon>Eukaryota</taxon>
        <taxon>Viridiplantae</taxon>
        <taxon>Streptophyta</taxon>
        <taxon>Embryophyta</taxon>
        <taxon>Tracheophyta</taxon>
        <taxon>Spermatophyta</taxon>
        <taxon>Magnoliopsida</taxon>
        <taxon>eudicotyledons</taxon>
        <taxon>Gunneridae</taxon>
        <taxon>Pentapetalae</taxon>
        <taxon>rosids</taxon>
        <taxon>malvids</taxon>
        <taxon>Brassicales</taxon>
        <taxon>Brassicaceae</taxon>
        <taxon>Brassiceae</taxon>
        <taxon>Raphanus</taxon>
    </lineage>
</organism>
<name>A0A6J0JRC9_RAPSA</name>
<evidence type="ECO:0000256" key="2">
    <source>
        <dbReference type="SAM" id="SignalP"/>
    </source>
</evidence>